<dbReference type="GO" id="GO:0015035">
    <property type="term" value="F:protein-disulfide reductase activity"/>
    <property type="evidence" value="ECO:0007669"/>
    <property type="project" value="TreeGrafter"/>
</dbReference>
<evidence type="ECO:0000256" key="4">
    <source>
        <dbReference type="ARBA" id="ARBA00023157"/>
    </source>
</evidence>
<dbReference type="EC" id="5.3.4.1" evidence="3"/>
<evidence type="ECO:0000256" key="7">
    <source>
        <dbReference type="SAM" id="MobiDB-lite"/>
    </source>
</evidence>
<dbReference type="InterPro" id="IPR017937">
    <property type="entry name" value="Thioredoxin_CS"/>
</dbReference>
<proteinExistence type="predicted"/>
<evidence type="ECO:0000259" key="9">
    <source>
        <dbReference type="PROSITE" id="PS51352"/>
    </source>
</evidence>
<accession>A0A167W0L7</accession>
<evidence type="ECO:0000256" key="1">
    <source>
        <dbReference type="ARBA" id="ARBA00001182"/>
    </source>
</evidence>
<dbReference type="SUPFAM" id="SSF52833">
    <property type="entry name" value="Thioredoxin-like"/>
    <property type="match status" value="2"/>
</dbReference>
<dbReference type="PANTHER" id="PTHR45815">
    <property type="entry name" value="PROTEIN DISULFIDE-ISOMERASE A6"/>
    <property type="match status" value="1"/>
</dbReference>
<sequence>MVKFASIFSAVALLGASCVNAADGLYGKSSPVLQIDAKGYDKLIARSTHPSVVEFYAPWCGHCQRLKFAYEKTAKALDGIAKVAAVNCDDDKNKPFCNQMGIEGFPTLKIIVPSTKPGKPIVNEYRGKRGVREISRAVIERIPNHVKRVTDKDLDDWLSETNDTAKAILFSKKGTTSGILRSLAIDFRGSIEIAQVRNKEKAAVSMFGIKKFPTLILLPGGNQEPQVYDGPMEKKPMLEFLSQVASPNPDVVPKKKKSKNADKTDSETSTPSAAQTMPSNADGSVEIPTISDNDRFQNTCLSKDCKLCILALVEASQANTKETDPSAGAERTLWESVQKQLARVGSPAPFYVVSTELEGAKFLLDKLDIDDKTSTKLIAINAKRGWWYAYEPAAGNADAYRSSDLDAWVDQIKMGEGARKQLPENFTHDPADSESHEHSEL</sequence>
<dbReference type="EMBL" id="AZGZ01000027">
    <property type="protein sequence ID" value="KZZ88262.1"/>
    <property type="molecule type" value="Genomic_DNA"/>
</dbReference>
<feature type="region of interest" description="Disordered" evidence="7">
    <location>
        <begin position="244"/>
        <end position="289"/>
    </location>
</feature>
<feature type="chain" id="PRO_5007893713" description="protein disulfide-isomerase" evidence="8">
    <location>
        <begin position="22"/>
        <end position="441"/>
    </location>
</feature>
<keyword evidence="6" id="KW-0676">Redox-active center</keyword>
<comment type="subcellular location">
    <subcellularLocation>
        <location evidence="2">Endoplasmic reticulum lumen</location>
    </subcellularLocation>
</comment>
<dbReference type="VEuPathDB" id="FungiDB:AAP_05083"/>
<dbReference type="PANTHER" id="PTHR45815:SF3">
    <property type="entry name" value="PROTEIN DISULFIDE-ISOMERASE A6"/>
    <property type="match status" value="1"/>
</dbReference>
<keyword evidence="5" id="KW-0413">Isomerase</keyword>
<evidence type="ECO:0000256" key="8">
    <source>
        <dbReference type="SAM" id="SignalP"/>
    </source>
</evidence>
<dbReference type="Pfam" id="PF00085">
    <property type="entry name" value="Thioredoxin"/>
    <property type="match status" value="1"/>
</dbReference>
<evidence type="ECO:0000256" key="3">
    <source>
        <dbReference type="ARBA" id="ARBA00012723"/>
    </source>
</evidence>
<comment type="catalytic activity">
    <reaction evidence="1">
        <text>Catalyzes the rearrangement of -S-S- bonds in proteins.</text>
        <dbReference type="EC" id="5.3.4.1"/>
    </reaction>
</comment>
<name>A0A167W0L7_9EURO</name>
<dbReference type="PROSITE" id="PS00194">
    <property type="entry name" value="THIOREDOXIN_1"/>
    <property type="match status" value="1"/>
</dbReference>
<dbReference type="PROSITE" id="PS51257">
    <property type="entry name" value="PROKAR_LIPOPROTEIN"/>
    <property type="match status" value="1"/>
</dbReference>
<comment type="caution">
    <text evidence="10">The sequence shown here is derived from an EMBL/GenBank/DDBJ whole genome shotgun (WGS) entry which is preliminary data.</text>
</comment>
<evidence type="ECO:0000313" key="11">
    <source>
        <dbReference type="Proteomes" id="UP000242877"/>
    </source>
</evidence>
<keyword evidence="8" id="KW-0732">Signal</keyword>
<dbReference type="GO" id="GO:0034976">
    <property type="term" value="P:response to endoplasmic reticulum stress"/>
    <property type="evidence" value="ECO:0007669"/>
    <property type="project" value="TreeGrafter"/>
</dbReference>
<dbReference type="Gene3D" id="3.40.30.10">
    <property type="entry name" value="Glutaredoxin"/>
    <property type="match status" value="2"/>
</dbReference>
<dbReference type="GO" id="GO:0003756">
    <property type="term" value="F:protein disulfide isomerase activity"/>
    <property type="evidence" value="ECO:0007669"/>
    <property type="project" value="UniProtKB-EC"/>
</dbReference>
<evidence type="ECO:0000256" key="6">
    <source>
        <dbReference type="ARBA" id="ARBA00023284"/>
    </source>
</evidence>
<reference evidence="10 11" key="1">
    <citation type="journal article" date="2016" name="Genome Biol. Evol.">
        <title>Divergent and convergent evolution of fungal pathogenicity.</title>
        <authorList>
            <person name="Shang Y."/>
            <person name="Xiao G."/>
            <person name="Zheng P."/>
            <person name="Cen K."/>
            <person name="Zhan S."/>
            <person name="Wang C."/>
        </authorList>
    </citation>
    <scope>NUCLEOTIDE SEQUENCE [LARGE SCALE GENOMIC DNA]</scope>
    <source>
        <strain evidence="10 11">ARSEF 7405</strain>
    </source>
</reference>
<evidence type="ECO:0000256" key="2">
    <source>
        <dbReference type="ARBA" id="ARBA00004319"/>
    </source>
</evidence>
<evidence type="ECO:0000256" key="5">
    <source>
        <dbReference type="ARBA" id="ARBA00023235"/>
    </source>
</evidence>
<feature type="signal peptide" evidence="8">
    <location>
        <begin position="1"/>
        <end position="21"/>
    </location>
</feature>
<evidence type="ECO:0000313" key="10">
    <source>
        <dbReference type="EMBL" id="KZZ88262.1"/>
    </source>
</evidence>
<dbReference type="AlphaFoldDB" id="A0A167W0L7"/>
<dbReference type="OrthoDB" id="10264505at2759"/>
<dbReference type="InterPro" id="IPR013766">
    <property type="entry name" value="Thioredoxin_domain"/>
</dbReference>
<dbReference type="GO" id="GO:0005788">
    <property type="term" value="C:endoplasmic reticulum lumen"/>
    <property type="evidence" value="ECO:0007669"/>
    <property type="project" value="UniProtKB-SubCell"/>
</dbReference>
<dbReference type="InterPro" id="IPR036249">
    <property type="entry name" value="Thioredoxin-like_sf"/>
</dbReference>
<keyword evidence="11" id="KW-1185">Reference proteome</keyword>
<dbReference type="InterPro" id="IPR057305">
    <property type="entry name" value="Thioredox_PDIA6_C"/>
</dbReference>
<feature type="domain" description="Thioredoxin" evidence="9">
    <location>
        <begin position="1"/>
        <end position="144"/>
    </location>
</feature>
<organism evidence="10 11">
    <name type="scientific">Ascosphaera apis ARSEF 7405</name>
    <dbReference type="NCBI Taxonomy" id="392613"/>
    <lineage>
        <taxon>Eukaryota</taxon>
        <taxon>Fungi</taxon>
        <taxon>Dikarya</taxon>
        <taxon>Ascomycota</taxon>
        <taxon>Pezizomycotina</taxon>
        <taxon>Eurotiomycetes</taxon>
        <taxon>Eurotiomycetidae</taxon>
        <taxon>Onygenales</taxon>
        <taxon>Ascosphaeraceae</taxon>
        <taxon>Ascosphaera</taxon>
    </lineage>
</organism>
<keyword evidence="4" id="KW-1015">Disulfide bond</keyword>
<dbReference type="Pfam" id="PF24541">
    <property type="entry name" value="Thioredox_PDIA6_C"/>
    <property type="match status" value="1"/>
</dbReference>
<feature type="region of interest" description="Disordered" evidence="7">
    <location>
        <begin position="419"/>
        <end position="441"/>
    </location>
</feature>
<dbReference type="Proteomes" id="UP000242877">
    <property type="component" value="Unassembled WGS sequence"/>
</dbReference>
<feature type="compositionally biased region" description="Polar residues" evidence="7">
    <location>
        <begin position="267"/>
        <end position="282"/>
    </location>
</feature>
<gene>
    <name evidence="10" type="ORF">AAP_05083</name>
</gene>
<dbReference type="PROSITE" id="PS51352">
    <property type="entry name" value="THIOREDOXIN_2"/>
    <property type="match status" value="1"/>
</dbReference>
<protein>
    <recommendedName>
        <fullName evidence="3">protein disulfide-isomerase</fullName>
        <ecNumber evidence="3">5.3.4.1</ecNumber>
    </recommendedName>
</protein>